<dbReference type="SUPFAM" id="SSF81923">
    <property type="entry name" value="Double Clp-N motif"/>
    <property type="match status" value="1"/>
</dbReference>
<name>A0A7W8A4P5_9ACTN</name>
<dbReference type="Gene3D" id="1.10.1780.10">
    <property type="entry name" value="Clp, N-terminal domain"/>
    <property type="match status" value="1"/>
</dbReference>
<dbReference type="GO" id="GO:0008233">
    <property type="term" value="F:peptidase activity"/>
    <property type="evidence" value="ECO:0007669"/>
    <property type="project" value="UniProtKB-KW"/>
</dbReference>
<dbReference type="EMBL" id="JACHIN010000005">
    <property type="protein sequence ID" value="MBB5078800.1"/>
    <property type="molecule type" value="Genomic_DNA"/>
</dbReference>
<keyword evidence="3" id="KW-0547">Nucleotide-binding</keyword>
<keyword evidence="3" id="KW-0067">ATP-binding</keyword>
<dbReference type="PROSITE" id="PS51903">
    <property type="entry name" value="CLP_R"/>
    <property type="match status" value="1"/>
</dbReference>
<feature type="domain" description="Clp R" evidence="2">
    <location>
        <begin position="1"/>
        <end position="66"/>
    </location>
</feature>
<comment type="caution">
    <text evidence="3">The sequence shown here is derived from an EMBL/GenBank/DDBJ whole genome shotgun (WGS) entry which is preliminary data.</text>
</comment>
<proteinExistence type="predicted"/>
<evidence type="ECO:0000259" key="2">
    <source>
        <dbReference type="PROSITE" id="PS51903"/>
    </source>
</evidence>
<dbReference type="Pfam" id="PF02861">
    <property type="entry name" value="Clp_N"/>
    <property type="match status" value="1"/>
</dbReference>
<gene>
    <name evidence="3" type="ORF">HNR40_004286</name>
</gene>
<dbReference type="Proteomes" id="UP000568380">
    <property type="component" value="Unassembled WGS sequence"/>
</dbReference>
<protein>
    <submittedName>
        <fullName evidence="3">ATP-dependent Clp protease ATP-binding subunit ClpA</fullName>
    </submittedName>
</protein>
<organism evidence="3 4">
    <name type="scientific">Nonomuraea endophytica</name>
    <dbReference type="NCBI Taxonomy" id="714136"/>
    <lineage>
        <taxon>Bacteria</taxon>
        <taxon>Bacillati</taxon>
        <taxon>Actinomycetota</taxon>
        <taxon>Actinomycetes</taxon>
        <taxon>Streptosporangiales</taxon>
        <taxon>Streptosporangiaceae</taxon>
        <taxon>Nonomuraea</taxon>
    </lineage>
</organism>
<accession>A0A7W8A4P5</accession>
<dbReference type="AlphaFoldDB" id="A0A7W8A4P5"/>
<keyword evidence="3" id="KW-0378">Hydrolase</keyword>
<sequence>MFASEKSPFATAVKAAAQEARQRGDRRIGTEHLLLGLLSDPGSTTSRALGVDLATARAALADLDTAALRAIGLDVGQAPRTEPRRHPPVPVSALATGARAAVNHAIKTTTRKNRNAQAPVRLLLALLAQREPDPVAQLLNHLGVDRAAVHAHLDQVSAS</sequence>
<keyword evidence="3" id="KW-0645">Protease</keyword>
<evidence type="ECO:0000313" key="3">
    <source>
        <dbReference type="EMBL" id="MBB5078800.1"/>
    </source>
</evidence>
<dbReference type="GO" id="GO:0005524">
    <property type="term" value="F:ATP binding"/>
    <property type="evidence" value="ECO:0007669"/>
    <property type="project" value="UniProtKB-KW"/>
</dbReference>
<reference evidence="3 4" key="1">
    <citation type="submission" date="2020-08" db="EMBL/GenBank/DDBJ databases">
        <title>Genomic Encyclopedia of Type Strains, Phase IV (KMG-IV): sequencing the most valuable type-strain genomes for metagenomic binning, comparative biology and taxonomic classification.</title>
        <authorList>
            <person name="Goeker M."/>
        </authorList>
    </citation>
    <scope>NUCLEOTIDE SEQUENCE [LARGE SCALE GENOMIC DNA]</scope>
    <source>
        <strain evidence="3 4">DSM 45385</strain>
    </source>
</reference>
<evidence type="ECO:0000313" key="4">
    <source>
        <dbReference type="Proteomes" id="UP000568380"/>
    </source>
</evidence>
<dbReference type="RefSeq" id="WP_184963828.1">
    <property type="nucleotide sequence ID" value="NZ_JACHIN010000005.1"/>
</dbReference>
<keyword evidence="4" id="KW-1185">Reference proteome</keyword>
<dbReference type="InterPro" id="IPR036628">
    <property type="entry name" value="Clp_N_dom_sf"/>
</dbReference>
<evidence type="ECO:0000256" key="1">
    <source>
        <dbReference type="PROSITE-ProRule" id="PRU01251"/>
    </source>
</evidence>
<dbReference type="InterPro" id="IPR004176">
    <property type="entry name" value="Clp_R_N"/>
</dbReference>
<keyword evidence="1" id="KW-0677">Repeat</keyword>
<dbReference type="GO" id="GO:0006508">
    <property type="term" value="P:proteolysis"/>
    <property type="evidence" value="ECO:0007669"/>
    <property type="project" value="UniProtKB-KW"/>
</dbReference>